<keyword evidence="3" id="KW-0997">Cell inner membrane</keyword>
<accession>A0A9D7XG67</accession>
<protein>
    <submittedName>
        <fullName evidence="8">Lysophospholipid acyltransferase family protein</fullName>
    </submittedName>
</protein>
<dbReference type="GO" id="GO:0016746">
    <property type="term" value="F:acyltransferase activity"/>
    <property type="evidence" value="ECO:0007669"/>
    <property type="project" value="UniProtKB-KW"/>
</dbReference>
<feature type="transmembrane region" description="Helical" evidence="7">
    <location>
        <begin position="20"/>
        <end position="43"/>
    </location>
</feature>
<proteinExistence type="predicted"/>
<keyword evidence="6 8" id="KW-0012">Acyltransferase</keyword>
<evidence type="ECO:0000256" key="6">
    <source>
        <dbReference type="ARBA" id="ARBA00023315"/>
    </source>
</evidence>
<keyword evidence="7" id="KW-0812">Transmembrane</keyword>
<evidence type="ECO:0000313" key="8">
    <source>
        <dbReference type="EMBL" id="MBK9716413.1"/>
    </source>
</evidence>
<dbReference type="GO" id="GO:0005886">
    <property type="term" value="C:plasma membrane"/>
    <property type="evidence" value="ECO:0007669"/>
    <property type="project" value="UniProtKB-SubCell"/>
</dbReference>
<dbReference type="InterPro" id="IPR004960">
    <property type="entry name" value="LipA_acyltrans"/>
</dbReference>
<dbReference type="Proteomes" id="UP000808349">
    <property type="component" value="Unassembled WGS sequence"/>
</dbReference>
<comment type="subcellular location">
    <subcellularLocation>
        <location evidence="1">Cell inner membrane</location>
    </subcellularLocation>
</comment>
<evidence type="ECO:0000256" key="3">
    <source>
        <dbReference type="ARBA" id="ARBA00022519"/>
    </source>
</evidence>
<dbReference type="GO" id="GO:0009247">
    <property type="term" value="P:glycolipid biosynthetic process"/>
    <property type="evidence" value="ECO:0007669"/>
    <property type="project" value="UniProtKB-ARBA"/>
</dbReference>
<keyword evidence="2" id="KW-1003">Cell membrane</keyword>
<dbReference type="PANTHER" id="PTHR30606:SF10">
    <property type="entry name" value="PHOSPHATIDYLINOSITOL MANNOSIDE ACYLTRANSFERASE"/>
    <property type="match status" value="1"/>
</dbReference>
<dbReference type="PANTHER" id="PTHR30606">
    <property type="entry name" value="LIPID A BIOSYNTHESIS LAUROYL ACYLTRANSFERASE"/>
    <property type="match status" value="1"/>
</dbReference>
<name>A0A9D7XG67_9BACT</name>
<sequence length="291" mass="34388">MSQWEGKSKGTPTGYRIFVFLIKVFGLRTAYFVLYFVAFYYYFFSINSSKNIYYFYRYRMGFNFFKSLKMLYKNYYVFGQTLIDKTAVIANLIGNYSFQFTGENYLREIVQKGKGGILLSAHIGNWEAAGHLLKRLETRIHILMFDGEDPKIKSYIESMKSARSFNIILVKEDLSHIYKISEALASNELVCIHADRFLTKNKTISAKFLGKKTFFPEGPFQLALKFGVPVAFVYAFKADLLKYHFYSSNIKYYSKRDGHSIETVLSDYLYDLEEKLRVYPEQWFNYYKFWN</sequence>
<keyword evidence="4" id="KW-0808">Transferase</keyword>
<evidence type="ECO:0000256" key="1">
    <source>
        <dbReference type="ARBA" id="ARBA00004533"/>
    </source>
</evidence>
<evidence type="ECO:0000256" key="2">
    <source>
        <dbReference type="ARBA" id="ARBA00022475"/>
    </source>
</evidence>
<dbReference type="Pfam" id="PF03279">
    <property type="entry name" value="Lip_A_acyltrans"/>
    <property type="match status" value="1"/>
</dbReference>
<dbReference type="EMBL" id="JADKFW010000004">
    <property type="protein sequence ID" value="MBK9716413.1"/>
    <property type="molecule type" value="Genomic_DNA"/>
</dbReference>
<dbReference type="CDD" id="cd07984">
    <property type="entry name" value="LPLAT_LABLAT-like"/>
    <property type="match status" value="1"/>
</dbReference>
<evidence type="ECO:0000256" key="7">
    <source>
        <dbReference type="SAM" id="Phobius"/>
    </source>
</evidence>
<reference evidence="8 9" key="1">
    <citation type="submission" date="2020-10" db="EMBL/GenBank/DDBJ databases">
        <title>Connecting structure to function with the recovery of over 1000 high-quality activated sludge metagenome-assembled genomes encoding full-length rRNA genes using long-read sequencing.</title>
        <authorList>
            <person name="Singleton C.M."/>
            <person name="Petriglieri F."/>
            <person name="Kristensen J.M."/>
            <person name="Kirkegaard R.H."/>
            <person name="Michaelsen T.Y."/>
            <person name="Andersen M.H."/>
            <person name="Karst S.M."/>
            <person name="Dueholm M.S."/>
            <person name="Nielsen P.H."/>
            <person name="Albertsen M."/>
        </authorList>
    </citation>
    <scope>NUCLEOTIDE SEQUENCE [LARGE SCALE GENOMIC DNA]</scope>
    <source>
        <strain evidence="8">Ribe_18-Q3-R11-54_BAT3C.373</strain>
    </source>
</reference>
<gene>
    <name evidence="8" type="ORF">IPO85_02610</name>
</gene>
<evidence type="ECO:0000256" key="5">
    <source>
        <dbReference type="ARBA" id="ARBA00023136"/>
    </source>
</evidence>
<keyword evidence="7" id="KW-1133">Transmembrane helix</keyword>
<evidence type="ECO:0000313" key="9">
    <source>
        <dbReference type="Proteomes" id="UP000808349"/>
    </source>
</evidence>
<keyword evidence="5 7" id="KW-0472">Membrane</keyword>
<evidence type="ECO:0000256" key="4">
    <source>
        <dbReference type="ARBA" id="ARBA00022679"/>
    </source>
</evidence>
<dbReference type="AlphaFoldDB" id="A0A9D7XG67"/>
<organism evidence="8 9">
    <name type="scientific">Candidatus Defluviibacterium haderslevense</name>
    <dbReference type="NCBI Taxonomy" id="2981993"/>
    <lineage>
        <taxon>Bacteria</taxon>
        <taxon>Pseudomonadati</taxon>
        <taxon>Bacteroidota</taxon>
        <taxon>Saprospiria</taxon>
        <taxon>Saprospirales</taxon>
        <taxon>Saprospiraceae</taxon>
        <taxon>Candidatus Defluviibacterium</taxon>
    </lineage>
</organism>
<comment type="caution">
    <text evidence="8">The sequence shown here is derived from an EMBL/GenBank/DDBJ whole genome shotgun (WGS) entry which is preliminary data.</text>
</comment>